<dbReference type="Proteomes" id="UP000019275">
    <property type="component" value="Unassembled WGS sequence"/>
</dbReference>
<name>A0ABN0RMQ3_9FLAO</name>
<dbReference type="InterPro" id="IPR036514">
    <property type="entry name" value="SGNH_hydro_sf"/>
</dbReference>
<keyword evidence="2" id="KW-1185">Reference proteome</keyword>
<dbReference type="PROSITE" id="PS51257">
    <property type="entry name" value="PROKAR_LIPOPROTEIN"/>
    <property type="match status" value="1"/>
</dbReference>
<evidence type="ECO:0000313" key="1">
    <source>
        <dbReference type="EMBL" id="EWH13166.1"/>
    </source>
</evidence>
<proteinExistence type="predicted"/>
<dbReference type="InterPro" id="IPR051532">
    <property type="entry name" value="Ester_Hydrolysis_Enzymes"/>
</dbReference>
<organism evidence="1 2">
    <name type="scientific">Cellulophaga geojensis KL-A</name>
    <dbReference type="NCBI Taxonomy" id="1328323"/>
    <lineage>
        <taxon>Bacteria</taxon>
        <taxon>Pseudomonadati</taxon>
        <taxon>Bacteroidota</taxon>
        <taxon>Flavobacteriia</taxon>
        <taxon>Flavobacteriales</taxon>
        <taxon>Flavobacteriaceae</taxon>
        <taxon>Cellulophaga</taxon>
    </lineage>
</organism>
<dbReference type="EMBL" id="ARZX01000014">
    <property type="protein sequence ID" value="EWH13166.1"/>
    <property type="molecule type" value="Genomic_DNA"/>
</dbReference>
<reference evidence="1 2" key="1">
    <citation type="journal article" date="2014" name="Genome Announc.">
        <title>Draft Genome Sequence of the Carrageenan-Degrading Bacterium Cellulophaga sp. Strain KL-A, Isolated from Decaying Marine Algae.</title>
        <authorList>
            <person name="Shan D."/>
            <person name="Ying J."/>
            <person name="Li X."/>
            <person name="Gao Z."/>
            <person name="Wei G."/>
            <person name="Shao Z."/>
        </authorList>
    </citation>
    <scope>NUCLEOTIDE SEQUENCE [LARGE SCALE GENOMIC DNA]</scope>
    <source>
        <strain evidence="1 2">KL-A</strain>
    </source>
</reference>
<dbReference type="PANTHER" id="PTHR30383">
    <property type="entry name" value="THIOESTERASE 1/PROTEASE 1/LYSOPHOSPHOLIPASE L1"/>
    <property type="match status" value="1"/>
</dbReference>
<dbReference type="PANTHER" id="PTHR30383:SF5">
    <property type="entry name" value="SGNH HYDROLASE-TYPE ESTERASE DOMAIN-CONTAINING PROTEIN"/>
    <property type="match status" value="1"/>
</dbReference>
<dbReference type="Gene3D" id="3.40.50.1110">
    <property type="entry name" value="SGNH hydrolase"/>
    <property type="match status" value="1"/>
</dbReference>
<comment type="caution">
    <text evidence="1">The sequence shown here is derived from an EMBL/GenBank/DDBJ whole genome shotgun (WGS) entry which is preliminary data.</text>
</comment>
<accession>A0ABN0RMQ3</accession>
<evidence type="ECO:0000313" key="2">
    <source>
        <dbReference type="Proteomes" id="UP000019275"/>
    </source>
</evidence>
<dbReference type="SUPFAM" id="SSF52266">
    <property type="entry name" value="SGNH hydrolase"/>
    <property type="match status" value="2"/>
</dbReference>
<sequence length="507" mass="52688">MKTKYIWLVAAMVAFSSCSDDDDSSTMTEEQLPELTAGSADFSNYISLGASFTAGYTDGALFKATQEMSFPNILSQKFASAGGSTTFNQPLTNDNFGGLALNGDRIADPRLVFGGAGPVPLEAALGAPVTVTTDVLLNNPTGPFQNMGVPGAKSFHLLANGYGNISNLSAGAANPYFVRMTGSTPDASMLELAVAQSPTFFTLSEIGGNDVLGFAVSGGSGVDRTGDPNAANYGPNDITDPGLFQVALTGMVDALTANGAKGAVANVPYITSLPHFTTVPYNPLPMDEATATQVNNGYAQYNGGLQTMVTIGQIDEAEAEARTIKFVASSANAVVIEDEDLTDLSAFGLPSYRHATADDLLVLPASSFIGTRVNDDPTMVNGVSVPLEDKWVLVASELASINAATDAYNAAIASVVSAKGLALVDLNSVLSQASETGITFDDYTMNTDLVFGGLVSLDGIHLTSRGYALMANKFLEAIDATYESNFVASKTLAKAANYPTTFSPALQ</sequence>
<protein>
    <submittedName>
        <fullName evidence="1">G-D-S-L family lipolytic protein</fullName>
    </submittedName>
</protein>
<dbReference type="RefSeq" id="WP_013620623.1">
    <property type="nucleotide sequence ID" value="NZ_ARZX01000014.1"/>
</dbReference>
<gene>
    <name evidence="1" type="ORF">KLA_11495</name>
</gene>